<dbReference type="AlphaFoldDB" id="V4RGS4"/>
<dbReference type="Pfam" id="PF08530">
    <property type="entry name" value="PepX_C"/>
    <property type="match status" value="1"/>
</dbReference>
<dbReference type="GO" id="GO:0008239">
    <property type="term" value="F:dipeptidyl-peptidase activity"/>
    <property type="evidence" value="ECO:0007669"/>
    <property type="project" value="InterPro"/>
</dbReference>
<evidence type="ECO:0000259" key="3">
    <source>
        <dbReference type="SMART" id="SM00939"/>
    </source>
</evidence>
<evidence type="ECO:0000313" key="4">
    <source>
        <dbReference type="EMBL" id="ESR24559.1"/>
    </source>
</evidence>
<dbReference type="EMBL" id="AWXZ01000031">
    <property type="protein sequence ID" value="ESR24559.1"/>
    <property type="molecule type" value="Genomic_DNA"/>
</dbReference>
<dbReference type="Gene3D" id="2.60.120.260">
    <property type="entry name" value="Galactose-binding domain-like"/>
    <property type="match status" value="1"/>
</dbReference>
<evidence type="ECO:0000313" key="5">
    <source>
        <dbReference type="Proteomes" id="UP000017819"/>
    </source>
</evidence>
<dbReference type="PATRIC" id="fig|631454.5.peg.2361"/>
<feature type="domain" description="Xaa-Pro dipeptidyl-peptidase C-terminal" evidence="3">
    <location>
        <begin position="293"/>
        <end position="538"/>
    </location>
</feature>
<keyword evidence="1" id="KW-0378">Hydrolase</keyword>
<dbReference type="InterPro" id="IPR000383">
    <property type="entry name" value="Xaa-Pro-like_dom"/>
</dbReference>
<dbReference type="InterPro" id="IPR050585">
    <property type="entry name" value="Xaa-Pro_dipeptidyl-ppase/CocE"/>
</dbReference>
<keyword evidence="5" id="KW-1185">Reference proteome</keyword>
<dbReference type="PANTHER" id="PTHR43056">
    <property type="entry name" value="PEPTIDASE S9 PROLYL OLIGOPEPTIDASE"/>
    <property type="match status" value="1"/>
</dbReference>
<name>V4RGS4_9HYPH</name>
<dbReference type="PANTHER" id="PTHR43056:SF10">
    <property type="entry name" value="COCE_NOND FAMILY, PUTATIVE (AFU_ORTHOLOGUE AFUA_7G00600)-RELATED"/>
    <property type="match status" value="1"/>
</dbReference>
<comment type="caution">
    <text evidence="4">The sequence shown here is derived from an EMBL/GenBank/DDBJ whole genome shotgun (WGS) entry which is preliminary data.</text>
</comment>
<dbReference type="InterPro" id="IPR008979">
    <property type="entry name" value="Galactose-bd-like_sf"/>
</dbReference>
<gene>
    <name evidence="4" type="ORF">N177_2393</name>
</gene>
<dbReference type="OrthoDB" id="9806163at2"/>
<dbReference type="SMART" id="SM00939">
    <property type="entry name" value="PepX_C"/>
    <property type="match status" value="1"/>
</dbReference>
<reference evidence="4 5" key="1">
    <citation type="journal article" date="2014" name="Genome Announc.">
        <title>Draft Genome Sequence of Lutibaculum baratangense Strain AMV1T, Isolated from a Mud Volcano in Andamans, India.</title>
        <authorList>
            <person name="Singh A."/>
            <person name="Sreenivas A."/>
            <person name="Sathyanarayana Reddy G."/>
            <person name="Pinnaka A.K."/>
            <person name="Shivaji S."/>
        </authorList>
    </citation>
    <scope>NUCLEOTIDE SEQUENCE [LARGE SCALE GENOMIC DNA]</scope>
    <source>
        <strain evidence="4 5">AMV1</strain>
    </source>
</reference>
<sequence>MTNRGFSVVENEWISLSDGSRLAARIFMPDAAAAEPVPAIFEFVPYRKGDGTRQRDDTYFPAFAAAGYAGVRVDIRGSGESDGVIDGEYTPRELADACEVIDWIAAQPWCSGSVGMMGISWGGFNALQVAALRPAPLKAIISVASTVDRYDDDIHYKGGCHLGSNFAWAAAMASFQSRPPDPEIVGEAWREMWLDRLENEPFMLEEWLAHQRRDAFWKHGSVCEDFAAIEVPVLLVAGWADGYRNTPLKGLEGLLRDENGRQRHSKALIGSWAHRYPHLAWPGPAADFVEEAVRWWGRWLKRERTGAAALPAVRAHISHSPRHSPRRENDPGSWVGVKEWRQPELLNLHAGEHGSLVREQESWQPAEIHLNTPGDLGTAGGEYFTEETGVGIAGDQRYDDAASLTFESAPFDEPLALLGRPSLTLTLRTKDPQNLVARLVDVHPDGSATRVSLGVLNLAHRDGHEHPLDMPADEPVTVRLLLDACGYRFAAGNRLRLSLSNAYWPMVWPAPGTGGIRIEPQSIELSLPLLGEDATPVDVPPPPGPAEAQTPTEHRPPELRRTVERNLVDGRTTYRVFEDSGAREATETGPTTRLVRREIWTIDPDDPLSARAEAHWTAETSRGDWRIRTETFASLSCTAGDWIVSASVLAYEGDRRIHRKVWSRVIPRDHM</sequence>
<proteinExistence type="predicted"/>
<dbReference type="InterPro" id="IPR029058">
    <property type="entry name" value="AB_hydrolase_fold"/>
</dbReference>
<dbReference type="SUPFAM" id="SSF53474">
    <property type="entry name" value="alpha/beta-Hydrolases"/>
    <property type="match status" value="1"/>
</dbReference>
<evidence type="ECO:0000256" key="1">
    <source>
        <dbReference type="ARBA" id="ARBA00022801"/>
    </source>
</evidence>
<organism evidence="4 5">
    <name type="scientific">Lutibaculum baratangense AMV1</name>
    <dbReference type="NCBI Taxonomy" id="631454"/>
    <lineage>
        <taxon>Bacteria</taxon>
        <taxon>Pseudomonadati</taxon>
        <taxon>Pseudomonadota</taxon>
        <taxon>Alphaproteobacteria</taxon>
        <taxon>Hyphomicrobiales</taxon>
        <taxon>Tepidamorphaceae</taxon>
        <taxon>Lutibaculum</taxon>
    </lineage>
</organism>
<dbReference type="Gene3D" id="1.10.3020.10">
    <property type="entry name" value="alpha-amino acid ester hydrolase ( Helical cap domain)"/>
    <property type="match status" value="1"/>
</dbReference>
<dbReference type="InterPro" id="IPR013736">
    <property type="entry name" value="Xaa-Pro_dipept_C"/>
</dbReference>
<dbReference type="NCBIfam" id="TIGR00976">
    <property type="entry name" value="CocE_NonD"/>
    <property type="match status" value="1"/>
</dbReference>
<protein>
    <recommendedName>
        <fullName evidence="3">Xaa-Pro dipeptidyl-peptidase C-terminal domain-containing protein</fullName>
    </recommendedName>
</protein>
<dbReference type="InterPro" id="IPR005674">
    <property type="entry name" value="CocE/Ser_esterase"/>
</dbReference>
<dbReference type="RefSeq" id="WP_023432522.1">
    <property type="nucleotide sequence ID" value="NZ_AWXZ01000031.1"/>
</dbReference>
<evidence type="ECO:0000256" key="2">
    <source>
        <dbReference type="SAM" id="MobiDB-lite"/>
    </source>
</evidence>
<dbReference type="STRING" id="631454.N177_2393"/>
<accession>V4RGS4</accession>
<feature type="region of interest" description="Disordered" evidence="2">
    <location>
        <begin position="532"/>
        <end position="559"/>
    </location>
</feature>
<dbReference type="eggNOG" id="COG2936">
    <property type="taxonomic scope" value="Bacteria"/>
</dbReference>
<dbReference type="Proteomes" id="UP000017819">
    <property type="component" value="Unassembled WGS sequence"/>
</dbReference>
<dbReference type="SUPFAM" id="SSF49785">
    <property type="entry name" value="Galactose-binding domain-like"/>
    <property type="match status" value="1"/>
</dbReference>
<dbReference type="Pfam" id="PF02129">
    <property type="entry name" value="Peptidase_S15"/>
    <property type="match status" value="1"/>
</dbReference>
<dbReference type="Gene3D" id="3.40.50.1820">
    <property type="entry name" value="alpha/beta hydrolase"/>
    <property type="match status" value="1"/>
</dbReference>